<comment type="caution">
    <text evidence="1">The sequence shown here is derived from an EMBL/GenBank/DDBJ whole genome shotgun (WGS) entry which is preliminary data.</text>
</comment>
<dbReference type="EMBL" id="JAIVGD010000028">
    <property type="protein sequence ID" value="KAH0737946.1"/>
    <property type="molecule type" value="Genomic_DNA"/>
</dbReference>
<proteinExistence type="predicted"/>
<keyword evidence="2" id="KW-1185">Reference proteome</keyword>
<evidence type="ECO:0000313" key="1">
    <source>
        <dbReference type="EMBL" id="KAH0737946.1"/>
    </source>
</evidence>
<sequence length="137" mass="15973">MEDIIGVPTPMCSTTFFLLQKVIHQLIPPNIRIDKLQYVSFTRPDITFTVNKLSQFMHSPHKDHLKLVKRLLKYLIRTSSYGVRVLKEHDSRMVAYYDSDWEGDPIDCTSVQSMWFIMGAFLFLGPPRSSAQFQNFL</sequence>
<dbReference type="PANTHER" id="PTHR11439:SF483">
    <property type="entry name" value="PEPTIDE SYNTHASE GLIP-LIKE, PUTATIVE (AFU_ORTHOLOGUE AFUA_3G12920)-RELATED"/>
    <property type="match status" value="1"/>
</dbReference>
<gene>
    <name evidence="1" type="ORF">KY290_036651</name>
</gene>
<dbReference type="PANTHER" id="PTHR11439">
    <property type="entry name" value="GAG-POL-RELATED RETROTRANSPOSON"/>
    <property type="match status" value="1"/>
</dbReference>
<protein>
    <recommendedName>
        <fullName evidence="3">Mitochondrial protein</fullName>
    </recommendedName>
</protein>
<evidence type="ECO:0008006" key="3">
    <source>
        <dbReference type="Google" id="ProtNLM"/>
    </source>
</evidence>
<organism evidence="1 2">
    <name type="scientific">Solanum tuberosum</name>
    <name type="common">Potato</name>
    <dbReference type="NCBI Taxonomy" id="4113"/>
    <lineage>
        <taxon>Eukaryota</taxon>
        <taxon>Viridiplantae</taxon>
        <taxon>Streptophyta</taxon>
        <taxon>Embryophyta</taxon>
        <taxon>Tracheophyta</taxon>
        <taxon>Spermatophyta</taxon>
        <taxon>Magnoliopsida</taxon>
        <taxon>eudicotyledons</taxon>
        <taxon>Gunneridae</taxon>
        <taxon>Pentapetalae</taxon>
        <taxon>asterids</taxon>
        <taxon>lamiids</taxon>
        <taxon>Solanales</taxon>
        <taxon>Solanaceae</taxon>
        <taxon>Solanoideae</taxon>
        <taxon>Solaneae</taxon>
        <taxon>Solanum</taxon>
    </lineage>
</organism>
<name>A0ABQ7TTQ8_SOLTU</name>
<dbReference type="Proteomes" id="UP000826656">
    <property type="component" value="Unassembled WGS sequence"/>
</dbReference>
<reference evidence="1 2" key="1">
    <citation type="journal article" date="2021" name="bioRxiv">
        <title>Chromosome-scale and haplotype-resolved genome assembly of a tetraploid potato cultivar.</title>
        <authorList>
            <person name="Sun H."/>
            <person name="Jiao W.-B."/>
            <person name="Krause K."/>
            <person name="Campoy J.A."/>
            <person name="Goel M."/>
            <person name="Folz-Donahue K."/>
            <person name="Kukat C."/>
            <person name="Huettel B."/>
            <person name="Schneeberger K."/>
        </authorList>
    </citation>
    <scope>NUCLEOTIDE SEQUENCE [LARGE SCALE GENOMIC DNA]</scope>
    <source>
        <strain evidence="1">SolTubOtavaFocal</strain>
        <tissue evidence="1">Leaves</tissue>
    </source>
</reference>
<accession>A0ABQ7TTQ8</accession>
<evidence type="ECO:0000313" key="2">
    <source>
        <dbReference type="Proteomes" id="UP000826656"/>
    </source>
</evidence>